<gene>
    <name evidence="2" type="ORF">SAMN05660831_02327</name>
</gene>
<dbReference type="EMBL" id="FOMJ01000009">
    <property type="protein sequence ID" value="SFD80287.1"/>
    <property type="molecule type" value="Genomic_DNA"/>
</dbReference>
<dbReference type="SMART" id="SM00267">
    <property type="entry name" value="GGDEF"/>
    <property type="match status" value="1"/>
</dbReference>
<name>A0A1I1VBC9_9GAMM</name>
<dbReference type="SUPFAM" id="SSF55073">
    <property type="entry name" value="Nucleotide cyclase"/>
    <property type="match status" value="1"/>
</dbReference>
<dbReference type="OrthoDB" id="9812358at2"/>
<dbReference type="RefSeq" id="WP_093428944.1">
    <property type="nucleotide sequence ID" value="NZ_FOMJ01000009.1"/>
</dbReference>
<feature type="domain" description="GGDEF" evidence="1">
    <location>
        <begin position="110"/>
        <end position="262"/>
    </location>
</feature>
<dbReference type="SUPFAM" id="SSF55785">
    <property type="entry name" value="PYP-like sensor domain (PAS domain)"/>
    <property type="match status" value="1"/>
</dbReference>
<dbReference type="InterPro" id="IPR035965">
    <property type="entry name" value="PAS-like_dom_sf"/>
</dbReference>
<accession>A0A1I1VBC9</accession>
<dbReference type="STRING" id="1123397.SAMN05660831_02327"/>
<dbReference type="Proteomes" id="UP000198611">
    <property type="component" value="Unassembled WGS sequence"/>
</dbReference>
<dbReference type="InterPro" id="IPR000160">
    <property type="entry name" value="GGDEF_dom"/>
</dbReference>
<protein>
    <submittedName>
        <fullName evidence="2">GGDEF domain-containing protein, diguanylate cyclase (C-di-GMP synthetase) or its enzymatically inactive variants</fullName>
    </submittedName>
</protein>
<dbReference type="AlphaFoldDB" id="A0A1I1VBC9"/>
<sequence>MAETIAPWPPWLDHAPLGLLALGADGRIGAVNTTLLHLLGTTGEALVGQHRDQLPPPERHLLDGAWATVPVPSNGQRPQRWLRSRKEAAGEMTILLIEDLTRVEDLTAERDRLAAEFEHGVNADRATGLLNRAGLLMRLEPQLARCRRYGAQLAVVKIAVSLPDQPSPAPAVARIIHDQLRWADMAAHLEPGSFLIALPETDAAGANEMLQRLAGRLALELGAVPVVAHGVTEWQPGDDTAALLRRAENAMIQGGLEQTAGE</sequence>
<proteinExistence type="predicted"/>
<dbReference type="Gene3D" id="3.30.70.270">
    <property type="match status" value="1"/>
</dbReference>
<dbReference type="InterPro" id="IPR029787">
    <property type="entry name" value="Nucleotide_cyclase"/>
</dbReference>
<dbReference type="InterPro" id="IPR043128">
    <property type="entry name" value="Rev_trsase/Diguanyl_cyclase"/>
</dbReference>
<keyword evidence="3" id="KW-1185">Reference proteome</keyword>
<evidence type="ECO:0000259" key="1">
    <source>
        <dbReference type="SMART" id="SM00267"/>
    </source>
</evidence>
<organism evidence="2 3">
    <name type="scientific">Thiohalospira halophila DSM 15071</name>
    <dbReference type="NCBI Taxonomy" id="1123397"/>
    <lineage>
        <taxon>Bacteria</taxon>
        <taxon>Pseudomonadati</taxon>
        <taxon>Pseudomonadota</taxon>
        <taxon>Gammaproteobacteria</taxon>
        <taxon>Thiohalospirales</taxon>
        <taxon>Thiohalospiraceae</taxon>
        <taxon>Thiohalospira</taxon>
    </lineage>
</organism>
<reference evidence="2 3" key="1">
    <citation type="submission" date="2016-10" db="EMBL/GenBank/DDBJ databases">
        <authorList>
            <person name="de Groot N.N."/>
        </authorList>
    </citation>
    <scope>NUCLEOTIDE SEQUENCE [LARGE SCALE GENOMIC DNA]</scope>
    <source>
        <strain evidence="2 3">HL3</strain>
    </source>
</reference>
<evidence type="ECO:0000313" key="3">
    <source>
        <dbReference type="Proteomes" id="UP000198611"/>
    </source>
</evidence>
<evidence type="ECO:0000313" key="2">
    <source>
        <dbReference type="EMBL" id="SFD80287.1"/>
    </source>
</evidence>